<keyword evidence="3" id="KW-1185">Reference proteome</keyword>
<evidence type="ECO:0000313" key="2">
    <source>
        <dbReference type="EMBL" id="PCF93853.1"/>
    </source>
</evidence>
<dbReference type="RefSeq" id="WP_096654728.1">
    <property type="nucleotide sequence ID" value="NZ_NWUX01000028.1"/>
</dbReference>
<dbReference type="SUPFAM" id="SSF56112">
    <property type="entry name" value="Protein kinase-like (PK-like)"/>
    <property type="match status" value="2"/>
</dbReference>
<dbReference type="Proteomes" id="UP000218677">
    <property type="component" value="Unassembled WGS sequence"/>
</dbReference>
<organism evidence="2 3">
    <name type="scientific">Vreelandella nigrificans</name>
    <dbReference type="NCBI Taxonomy" id="2042704"/>
    <lineage>
        <taxon>Bacteria</taxon>
        <taxon>Pseudomonadati</taxon>
        <taxon>Pseudomonadota</taxon>
        <taxon>Gammaproteobacteria</taxon>
        <taxon>Oceanospirillales</taxon>
        <taxon>Halomonadaceae</taxon>
        <taxon>Vreelandella</taxon>
    </lineage>
</organism>
<proteinExistence type="predicted"/>
<gene>
    <name evidence="2" type="ORF">CPA45_20235</name>
</gene>
<comment type="caution">
    <text evidence="2">The sequence shown here is derived from an EMBL/GenBank/DDBJ whole genome shotgun (WGS) entry which is preliminary data.</text>
</comment>
<reference evidence="3" key="1">
    <citation type="submission" date="2017-09" db="EMBL/GenBank/DDBJ databases">
        <authorList>
            <person name="Cho G.-S."/>
            <person name="Oguntoyinbo F.A."/>
            <person name="Cnockaert M."/>
            <person name="Kabisch J."/>
            <person name="Neve H."/>
            <person name="Bockelmann W."/>
            <person name="Wenning M."/>
            <person name="Franz C.M."/>
            <person name="Vandamme P."/>
        </authorList>
    </citation>
    <scope>NUCLEOTIDE SEQUENCE [LARGE SCALE GENOMIC DNA]</scope>
    <source>
        <strain evidence="3">MBT G8648</strain>
    </source>
</reference>
<dbReference type="EMBL" id="NWUX01000028">
    <property type="protein sequence ID" value="PCF93853.1"/>
    <property type="molecule type" value="Genomic_DNA"/>
</dbReference>
<evidence type="ECO:0000259" key="1">
    <source>
        <dbReference type="Pfam" id="PF01636"/>
    </source>
</evidence>
<dbReference type="OrthoDB" id="179763at2"/>
<dbReference type="Gene3D" id="3.90.1200.10">
    <property type="match status" value="1"/>
</dbReference>
<name>A0A2A4HIE3_9GAMM</name>
<evidence type="ECO:0000313" key="3">
    <source>
        <dbReference type="Proteomes" id="UP000218677"/>
    </source>
</evidence>
<protein>
    <recommendedName>
        <fullName evidence="1">Aminoglycoside phosphotransferase domain-containing protein</fullName>
    </recommendedName>
</protein>
<dbReference type="InterPro" id="IPR011009">
    <property type="entry name" value="Kinase-like_dom_sf"/>
</dbReference>
<feature type="domain" description="Aminoglycoside phosphotransferase" evidence="1">
    <location>
        <begin position="343"/>
        <end position="389"/>
    </location>
</feature>
<dbReference type="Pfam" id="PF01636">
    <property type="entry name" value="APH"/>
    <property type="match status" value="1"/>
</dbReference>
<dbReference type="AlphaFoldDB" id="A0A2A4HIE3"/>
<accession>A0A2A4HIE3</accession>
<sequence>MLAEHYAVIAIDKLKEGKRKLALAYLKLACLQPNATDYIYLLRIEAEVWEKEWISALSYIDRVRPDKLVISEQCRYYWACSRLFSALGKKRSALSYFNLAMETIDSEQWKRMMRELRGALPVAGRVTKQFSFPGGFANRGCILHVANKKTEFITKFYKEKDNYIREAFFYEYCAPLISSTFVLRPVYYSGNQSPFKAICFPYISQGEGSFEPIEVIPHDKVLELVERLGNADFYADKLIDNEFGSCEFGGHELEKSGGLSSIKIDRFRVPTLPLSLGRNMVNLRNVLFNTHDNTSYKYLRLMLIFSLRRIKHLRNISVSSTQYALDIGFFFLKKAHFNKLLGDDTLDSGFCHTDLKADNVILSSDGEFFVIDWGNLSFGPLGYDIATFVSEANLKYSEVQFFLHDKFPFSAHNKIFTWWACYFHCLRNLEKQKESRIGDALLFLRNNIMSIDKW</sequence>
<dbReference type="InterPro" id="IPR002575">
    <property type="entry name" value="Aminoglycoside_PTrfase"/>
</dbReference>